<dbReference type="Proteomes" id="UP000051845">
    <property type="component" value="Unassembled WGS sequence"/>
</dbReference>
<dbReference type="PATRIC" id="fig|1423733.4.peg.18"/>
<dbReference type="PANTHER" id="PTHR35271:SF1">
    <property type="entry name" value="ABC TRANSPORTER, SUBSTRATE-BINDING LIPOPROTEIN"/>
    <property type="match status" value="1"/>
</dbReference>
<sequence length="332" mass="35592">MKRLYALIAILLVFLGFAYVKESDPNQAADRKHTPTVGILQLMSQPALDTIHHGIIQGLKDGGFTPGKNVKIDYQNAENDQSNMMTMSNRFVNEGADAMIGIATPSAQALANSSSKIPIILGAVTDPKGAGLVTNNTNPGGNVTGVSDQAPLAEQLSLIRRVMPHLKTLGIIYTSSDDSAVEQYKQFKVLCQKAGIPLKAYSISNTNDVQQVSQQMVRSVDAVYVPTDNTIASAMQTLVQNANAAKVPVFPAVDTMVKDGGLATYSVDQYKLGVLTGKMTAKILKGEKPATTPIKFVRHGKLIINLKEAKKLGITFPASVLKEAKEKGEIVK</sequence>
<evidence type="ECO:0000313" key="2">
    <source>
        <dbReference type="Proteomes" id="UP000051845"/>
    </source>
</evidence>
<dbReference type="Gene3D" id="3.40.50.2300">
    <property type="match status" value="2"/>
</dbReference>
<proteinExistence type="predicted"/>
<dbReference type="NCBIfam" id="NF041285">
    <property type="entry name" value="ABC_SBP_TrpX"/>
    <property type="match status" value="1"/>
</dbReference>
<dbReference type="PANTHER" id="PTHR35271">
    <property type="entry name" value="ABC TRANSPORTER, SUBSTRATE-BINDING LIPOPROTEIN-RELATED"/>
    <property type="match status" value="1"/>
</dbReference>
<dbReference type="STRING" id="33960.TY91_09210"/>
<dbReference type="RefSeq" id="WP_056995876.1">
    <property type="nucleotide sequence ID" value="NZ_AYYR01000001.1"/>
</dbReference>
<dbReference type="AlphaFoldDB" id="A0A0R2BP30"/>
<dbReference type="Pfam" id="PF04392">
    <property type="entry name" value="ABC_sub_bind"/>
    <property type="match status" value="1"/>
</dbReference>
<dbReference type="InterPro" id="IPR028082">
    <property type="entry name" value="Peripla_BP_I"/>
</dbReference>
<dbReference type="InterPro" id="IPR047776">
    <property type="entry name" value="ABC_SBP_TrpX-like"/>
</dbReference>
<protein>
    <submittedName>
        <fullName evidence="1">ABC-type uncharacterized transport system, periplasmic component</fullName>
    </submittedName>
</protein>
<dbReference type="InterPro" id="IPR007487">
    <property type="entry name" value="ABC_transpt-TYRBP-like"/>
</dbReference>
<comment type="caution">
    <text evidence="1">The sequence shown here is derived from an EMBL/GenBank/DDBJ whole genome shotgun (WGS) entry which is preliminary data.</text>
</comment>
<reference evidence="1 2" key="1">
    <citation type="journal article" date="2015" name="Genome Announc.">
        <title>Expanding the biotechnology potential of lactobacilli through comparative genomics of 213 strains and associated genera.</title>
        <authorList>
            <person name="Sun Z."/>
            <person name="Harris H.M."/>
            <person name="McCann A."/>
            <person name="Guo C."/>
            <person name="Argimon S."/>
            <person name="Zhang W."/>
            <person name="Yang X."/>
            <person name="Jeffery I.B."/>
            <person name="Cooney J.C."/>
            <person name="Kagawa T.F."/>
            <person name="Liu W."/>
            <person name="Song Y."/>
            <person name="Salvetti E."/>
            <person name="Wrobel A."/>
            <person name="Rasinkangas P."/>
            <person name="Parkhill J."/>
            <person name="Rea M.C."/>
            <person name="O'Sullivan O."/>
            <person name="Ritari J."/>
            <person name="Douillard F.P."/>
            <person name="Paul Ross R."/>
            <person name="Yang R."/>
            <person name="Briner A.E."/>
            <person name="Felis G.E."/>
            <person name="de Vos W.M."/>
            <person name="Barrangou R."/>
            <person name="Klaenhammer T.R."/>
            <person name="Caufield P.W."/>
            <person name="Cui Y."/>
            <person name="Zhang H."/>
            <person name="O'Toole P.W."/>
        </authorList>
    </citation>
    <scope>NUCLEOTIDE SEQUENCE [LARGE SCALE GENOMIC DNA]</scope>
    <source>
        <strain evidence="1 2">DSM 20515</strain>
    </source>
</reference>
<gene>
    <name evidence="1" type="ORF">FC82_GL000018</name>
</gene>
<dbReference type="SUPFAM" id="SSF53822">
    <property type="entry name" value="Periplasmic binding protein-like I"/>
    <property type="match status" value="1"/>
</dbReference>
<name>A0A0R2BP30_SECCO</name>
<dbReference type="EMBL" id="AYYR01000001">
    <property type="protein sequence ID" value="KRM77993.1"/>
    <property type="molecule type" value="Genomic_DNA"/>
</dbReference>
<evidence type="ECO:0000313" key="1">
    <source>
        <dbReference type="EMBL" id="KRM77993.1"/>
    </source>
</evidence>
<organism evidence="1 2">
    <name type="scientific">Secundilactobacillus collinoides DSM 20515 = JCM 1123</name>
    <dbReference type="NCBI Taxonomy" id="1423733"/>
    <lineage>
        <taxon>Bacteria</taxon>
        <taxon>Bacillati</taxon>
        <taxon>Bacillota</taxon>
        <taxon>Bacilli</taxon>
        <taxon>Lactobacillales</taxon>
        <taxon>Lactobacillaceae</taxon>
        <taxon>Secundilactobacillus</taxon>
    </lineage>
</organism>
<accession>A0A0R2BP30</accession>
<dbReference type="CDD" id="cd06325">
    <property type="entry name" value="PBP1_ABC_unchar_transporter"/>
    <property type="match status" value="1"/>
</dbReference>